<keyword evidence="3" id="KW-1185">Reference proteome</keyword>
<feature type="chain" id="PRO_5040290258" evidence="1">
    <location>
        <begin position="20"/>
        <end position="113"/>
    </location>
</feature>
<proteinExistence type="predicted"/>
<dbReference type="OrthoDB" id="6357437at2759"/>
<accession>A0A9N9WM55</accession>
<dbReference type="Gene3D" id="3.10.450.10">
    <property type="match status" value="1"/>
</dbReference>
<dbReference type="AlphaFoldDB" id="A0A9N9WM55"/>
<dbReference type="EMBL" id="OU895877">
    <property type="protein sequence ID" value="CAG9798140.1"/>
    <property type="molecule type" value="Genomic_DNA"/>
</dbReference>
<evidence type="ECO:0000313" key="2">
    <source>
        <dbReference type="EMBL" id="CAG9798140.1"/>
    </source>
</evidence>
<keyword evidence="1" id="KW-0732">Signal</keyword>
<sequence>MKIFISLLAIFVTLNHVSSQFSGGHSLVEDINERARLLKIVKNNLCSFEGCWELHKVEKITTQVVAGSLSIVHGIFEEVMEEEFYRGAVKIWEQPWMNFTEVTFNKEEVIEDL</sequence>
<name>A0A9N9WM55_9DIPT</name>
<gene>
    <name evidence="2" type="ORF">CHIRRI_LOCUS1125</name>
</gene>
<reference evidence="2" key="2">
    <citation type="submission" date="2022-10" db="EMBL/GenBank/DDBJ databases">
        <authorList>
            <consortium name="ENA_rothamsted_submissions"/>
            <consortium name="culmorum"/>
            <person name="King R."/>
        </authorList>
    </citation>
    <scope>NUCLEOTIDE SEQUENCE</scope>
</reference>
<dbReference type="Proteomes" id="UP001153620">
    <property type="component" value="Chromosome 1"/>
</dbReference>
<protein>
    <submittedName>
        <fullName evidence="2">Uncharacterized protein</fullName>
    </submittedName>
</protein>
<evidence type="ECO:0000256" key="1">
    <source>
        <dbReference type="SAM" id="SignalP"/>
    </source>
</evidence>
<reference evidence="2" key="1">
    <citation type="submission" date="2022-01" db="EMBL/GenBank/DDBJ databases">
        <authorList>
            <person name="King R."/>
        </authorList>
    </citation>
    <scope>NUCLEOTIDE SEQUENCE</scope>
</reference>
<evidence type="ECO:0000313" key="3">
    <source>
        <dbReference type="Proteomes" id="UP001153620"/>
    </source>
</evidence>
<feature type="signal peptide" evidence="1">
    <location>
        <begin position="1"/>
        <end position="19"/>
    </location>
</feature>
<organism evidence="2 3">
    <name type="scientific">Chironomus riparius</name>
    <dbReference type="NCBI Taxonomy" id="315576"/>
    <lineage>
        <taxon>Eukaryota</taxon>
        <taxon>Metazoa</taxon>
        <taxon>Ecdysozoa</taxon>
        <taxon>Arthropoda</taxon>
        <taxon>Hexapoda</taxon>
        <taxon>Insecta</taxon>
        <taxon>Pterygota</taxon>
        <taxon>Neoptera</taxon>
        <taxon>Endopterygota</taxon>
        <taxon>Diptera</taxon>
        <taxon>Nematocera</taxon>
        <taxon>Chironomoidea</taxon>
        <taxon>Chironomidae</taxon>
        <taxon>Chironominae</taxon>
        <taxon>Chironomus</taxon>
    </lineage>
</organism>